<reference evidence="6" key="1">
    <citation type="submission" date="2025-08" db="UniProtKB">
        <authorList>
            <consortium name="RefSeq"/>
        </authorList>
    </citation>
    <scope>IDENTIFICATION</scope>
    <source>
        <tissue evidence="6">Thorax and Abdomen</tissue>
    </source>
</reference>
<feature type="chain" id="PRO_5047360787" evidence="2">
    <location>
        <begin position="22"/>
        <end position="380"/>
    </location>
</feature>
<evidence type="ECO:0000313" key="6">
    <source>
        <dbReference type="RefSeq" id="XP_046593100.1"/>
    </source>
</evidence>
<dbReference type="InterPro" id="IPR000742">
    <property type="entry name" value="EGF"/>
</dbReference>
<sequence length="380" mass="42940">MTTKIVWWTMVLSFIGYLAHSDFQEDNVCYETVSYEESREVPYQELYTERCWFIFTCEGLRTNYITEFYTTFRIQEIPCPNDETKNETSQRELSSYNCSLAVCVDSLICDCGNAHGECQGLCSDNKAASGTWIMCPWGHKHVESNQKCVPRCTDECTNGWCKRPYRDCTCFDGYWKNGSECLPVSIACVHGEQTSATECRCDYGWDGDFCDEPLLCVIAEFNGKEVASGTSVISAPHSVVTTNEDSEDEWKFPACDQTCPVELRIKAVNSSQSLTDIVYHLIPIDLQCNETEADELSFSNSTSNKVLGVLIGALLIDFIVAILVIIACKTRRRKYKIKDASVPETNDTGKLQFETPKPKFFFSLSNEVTKSNTHTSPNYE</sequence>
<accession>A0ABM3FYM0</accession>
<evidence type="ECO:0000259" key="3">
    <source>
        <dbReference type="PROSITE" id="PS00022"/>
    </source>
</evidence>
<feature type="signal peptide" evidence="2">
    <location>
        <begin position="1"/>
        <end position="21"/>
    </location>
</feature>
<evidence type="ECO:0000259" key="4">
    <source>
        <dbReference type="PROSITE" id="PS01186"/>
    </source>
</evidence>
<keyword evidence="2" id="KW-0732">Signal</keyword>
<dbReference type="PROSITE" id="PS01186">
    <property type="entry name" value="EGF_2"/>
    <property type="match status" value="1"/>
</dbReference>
<protein>
    <submittedName>
        <fullName evidence="6">Uncharacterized protein LOC107227255</fullName>
    </submittedName>
</protein>
<organism evidence="5 6">
    <name type="scientific">Neodiprion lecontei</name>
    <name type="common">Redheaded pine sawfly</name>
    <dbReference type="NCBI Taxonomy" id="441921"/>
    <lineage>
        <taxon>Eukaryota</taxon>
        <taxon>Metazoa</taxon>
        <taxon>Ecdysozoa</taxon>
        <taxon>Arthropoda</taxon>
        <taxon>Hexapoda</taxon>
        <taxon>Insecta</taxon>
        <taxon>Pterygota</taxon>
        <taxon>Neoptera</taxon>
        <taxon>Endopterygota</taxon>
        <taxon>Hymenoptera</taxon>
        <taxon>Tenthredinoidea</taxon>
        <taxon>Diprionidae</taxon>
        <taxon>Diprioninae</taxon>
        <taxon>Neodiprion</taxon>
    </lineage>
</organism>
<keyword evidence="1" id="KW-0472">Membrane</keyword>
<gene>
    <name evidence="6" type="primary">LOC107227255</name>
</gene>
<keyword evidence="5" id="KW-1185">Reference proteome</keyword>
<keyword evidence="1" id="KW-1133">Transmembrane helix</keyword>
<dbReference type="GeneID" id="107227255"/>
<name>A0ABM3FYM0_NEOLC</name>
<dbReference type="PROSITE" id="PS00022">
    <property type="entry name" value="EGF_1"/>
    <property type="match status" value="1"/>
</dbReference>
<feature type="domain" description="EGF-like" evidence="3 4">
    <location>
        <begin position="199"/>
        <end position="210"/>
    </location>
</feature>
<dbReference type="RefSeq" id="XP_046593100.1">
    <property type="nucleotide sequence ID" value="XM_046737144.1"/>
</dbReference>
<evidence type="ECO:0000256" key="2">
    <source>
        <dbReference type="SAM" id="SignalP"/>
    </source>
</evidence>
<evidence type="ECO:0000313" key="5">
    <source>
        <dbReference type="Proteomes" id="UP000829291"/>
    </source>
</evidence>
<dbReference type="Gene3D" id="2.10.25.10">
    <property type="entry name" value="Laminin"/>
    <property type="match status" value="1"/>
</dbReference>
<keyword evidence="1" id="KW-0812">Transmembrane</keyword>
<evidence type="ECO:0000256" key="1">
    <source>
        <dbReference type="SAM" id="Phobius"/>
    </source>
</evidence>
<dbReference type="Proteomes" id="UP000829291">
    <property type="component" value="Chromosome 4"/>
</dbReference>
<feature type="transmembrane region" description="Helical" evidence="1">
    <location>
        <begin position="306"/>
        <end position="328"/>
    </location>
</feature>
<proteinExistence type="predicted"/>